<accession>A0A0S3CVA7</accession>
<dbReference type="Proteomes" id="UP000270866">
    <property type="component" value="Unassembled WGS sequence"/>
</dbReference>
<dbReference type="EMBL" id="KP965007">
    <property type="protein sequence ID" value="ALQ80846.1"/>
    <property type="molecule type" value="Genomic_DNA"/>
</dbReference>
<gene>
    <name evidence="2" type="ORF">BFJ65_g15021</name>
</gene>
<name>A0A0S3CVA7_FUSOX</name>
<proteinExistence type="predicted"/>
<reference evidence="1" key="1">
    <citation type="journal article" date="2015" name="Mol. Plant Pathol.">
        <title>Identification of pathogenicity-related genes in Fusarium oxysporum f. sp. cepae.</title>
        <authorList>
            <person name="Taylor A."/>
            <person name="Vagany V."/>
            <person name="Jackson A.C."/>
            <person name="Harrison R.J."/>
            <person name="Rainoni A."/>
            <person name="Clarkson J.P."/>
        </authorList>
    </citation>
    <scope>NUCLEOTIDE SEQUENCE</scope>
    <source>
        <strain evidence="1">FUS2</strain>
    </source>
</reference>
<dbReference type="AlphaFoldDB" id="A0A0S3CVA7"/>
<protein>
    <submittedName>
        <fullName evidence="1">Putative pathogenicity protein C5</fullName>
    </submittedName>
</protein>
<evidence type="ECO:0000313" key="2">
    <source>
        <dbReference type="EMBL" id="RKK11029.1"/>
    </source>
</evidence>
<sequence>MPLGDWMHGVPYGSNPDDIYVEVNRDKRSEGSCLWQDLLTINAGGIGDRKPKYWAVVYVIDVDIDGAEIVQEAVATAFPEDTWYLGRRDDHPHVVEKGFELIHTCYSILVGAKTPFLPETLKTSVEKSVAGTGVRARVLVMQSPHQLTGSGGPRFRPVFDWVHGVYTHIVQGTSFYGNGSSGLKRYLFGYPNLLVLFRSQFGTSADVRLLETLLGDENEKEQGGFGITSRPYAEMEFGNIYVEV</sequence>
<dbReference type="EMBL" id="MRCU01000010">
    <property type="protein sequence ID" value="RKK11029.1"/>
    <property type="molecule type" value="Genomic_DNA"/>
</dbReference>
<reference evidence="2 3" key="2">
    <citation type="journal article" date="2018" name="Sci. Rep.">
        <title>Characterisation of pathogen-specific regions and novel effector candidates in Fusarium oxysporum f. sp. cepae.</title>
        <authorList>
            <person name="Armitage A.D."/>
            <person name="Taylor A."/>
            <person name="Sobczyk M.K."/>
            <person name="Baxter L."/>
            <person name="Greenfield B.P."/>
            <person name="Bates H.J."/>
            <person name="Wilson F."/>
            <person name="Jackson A.C."/>
            <person name="Ott S."/>
            <person name="Harrison R.J."/>
            <person name="Clarkson J.P."/>
        </authorList>
    </citation>
    <scope>NUCLEOTIDE SEQUENCE [LARGE SCALE GENOMIC DNA]</scope>
    <source>
        <strain evidence="2 3">FoC_Fus2</strain>
    </source>
</reference>
<evidence type="ECO:0000313" key="3">
    <source>
        <dbReference type="Proteomes" id="UP000270866"/>
    </source>
</evidence>
<organism evidence="1">
    <name type="scientific">Fusarium oxysporum f. sp. cepae</name>
    <dbReference type="NCBI Taxonomy" id="396571"/>
    <lineage>
        <taxon>Eukaryota</taxon>
        <taxon>Fungi</taxon>
        <taxon>Dikarya</taxon>
        <taxon>Ascomycota</taxon>
        <taxon>Pezizomycotina</taxon>
        <taxon>Sordariomycetes</taxon>
        <taxon>Hypocreomycetidae</taxon>
        <taxon>Hypocreales</taxon>
        <taxon>Nectriaceae</taxon>
        <taxon>Fusarium</taxon>
        <taxon>Fusarium oxysporum species complex</taxon>
    </lineage>
</organism>
<evidence type="ECO:0000313" key="1">
    <source>
        <dbReference type="EMBL" id="ALQ80846.1"/>
    </source>
</evidence>